<keyword evidence="1" id="KW-0812">Transmembrane</keyword>
<dbReference type="Pfam" id="PF07331">
    <property type="entry name" value="TctB"/>
    <property type="match status" value="1"/>
</dbReference>
<feature type="transmembrane region" description="Helical" evidence="1">
    <location>
        <begin position="7"/>
        <end position="26"/>
    </location>
</feature>
<keyword evidence="4" id="KW-1185">Reference proteome</keyword>
<comment type="caution">
    <text evidence="3">The sequence shown here is derived from an EMBL/GenBank/DDBJ whole genome shotgun (WGS) entry which is preliminary data.</text>
</comment>
<evidence type="ECO:0000313" key="3">
    <source>
        <dbReference type="EMBL" id="CAG9622285.1"/>
    </source>
</evidence>
<accession>A0ABN8AHH7</accession>
<sequence length="146" mass="16070">MTLANRIIGSCLLLFSIAVWLYANTFPEAKGAVPGSGFFPQLIAAVLGFLSIALLLKREDESSVTFLTGKKALIFGLGIFSLLIYVVLVELIGFLVMTVLFSSVWMWLMEVRKVKTIILTSVIVGISITLVFEYLLNVPIPHGLLY</sequence>
<evidence type="ECO:0000259" key="2">
    <source>
        <dbReference type="Pfam" id="PF07331"/>
    </source>
</evidence>
<dbReference type="EMBL" id="CAKJTJ010000019">
    <property type="protein sequence ID" value="CAG9622285.1"/>
    <property type="molecule type" value="Genomic_DNA"/>
</dbReference>
<feature type="transmembrane region" description="Helical" evidence="1">
    <location>
        <begin position="38"/>
        <end position="56"/>
    </location>
</feature>
<keyword evidence="1" id="KW-0472">Membrane</keyword>
<proteinExistence type="predicted"/>
<feature type="transmembrane region" description="Helical" evidence="1">
    <location>
        <begin position="116"/>
        <end position="136"/>
    </location>
</feature>
<dbReference type="InterPro" id="IPR009936">
    <property type="entry name" value="DUF1468"/>
</dbReference>
<organism evidence="3 4">
    <name type="scientific">Sutcliffiella rhizosphaerae</name>
    <dbReference type="NCBI Taxonomy" id="2880967"/>
    <lineage>
        <taxon>Bacteria</taxon>
        <taxon>Bacillati</taxon>
        <taxon>Bacillota</taxon>
        <taxon>Bacilli</taxon>
        <taxon>Bacillales</taxon>
        <taxon>Bacillaceae</taxon>
        <taxon>Sutcliffiella</taxon>
    </lineage>
</organism>
<protein>
    <recommendedName>
        <fullName evidence="2">DUF1468 domain-containing protein</fullName>
    </recommendedName>
</protein>
<dbReference type="Proteomes" id="UP000789833">
    <property type="component" value="Unassembled WGS sequence"/>
</dbReference>
<evidence type="ECO:0000256" key="1">
    <source>
        <dbReference type="SAM" id="Phobius"/>
    </source>
</evidence>
<evidence type="ECO:0000313" key="4">
    <source>
        <dbReference type="Proteomes" id="UP000789833"/>
    </source>
</evidence>
<dbReference type="RefSeq" id="WP_230502608.1">
    <property type="nucleotide sequence ID" value="NZ_CAKJTJ010000019.1"/>
</dbReference>
<keyword evidence="1" id="KW-1133">Transmembrane helix</keyword>
<feature type="domain" description="DUF1468" evidence="2">
    <location>
        <begin position="7"/>
        <end position="141"/>
    </location>
</feature>
<name>A0ABN8AHH7_9BACI</name>
<reference evidence="3 4" key="1">
    <citation type="submission" date="2021-10" db="EMBL/GenBank/DDBJ databases">
        <authorList>
            <person name="Criscuolo A."/>
        </authorList>
    </citation>
    <scope>NUCLEOTIDE SEQUENCE [LARGE SCALE GENOMIC DNA]</scope>
    <source>
        <strain evidence="4">CIP 111883</strain>
    </source>
</reference>
<gene>
    <name evidence="3" type="ORF">BACCIP111883_03076</name>
</gene>